<sequence length="114" mass="12223">MIVYIRMPDGKPSIPKQSKTPSTNMGVMEPTSDSSHSTILQFENCGRGQHGQATDLSVPISSVSSTIDFGTNPMELVGMTFHRKLPVVDLNIIQRILLEGGGSCGGISGFLPYL</sequence>
<organism evidence="2 3">
    <name type="scientific">Rhododendron griersonianum</name>
    <dbReference type="NCBI Taxonomy" id="479676"/>
    <lineage>
        <taxon>Eukaryota</taxon>
        <taxon>Viridiplantae</taxon>
        <taxon>Streptophyta</taxon>
        <taxon>Embryophyta</taxon>
        <taxon>Tracheophyta</taxon>
        <taxon>Spermatophyta</taxon>
        <taxon>Magnoliopsida</taxon>
        <taxon>eudicotyledons</taxon>
        <taxon>Gunneridae</taxon>
        <taxon>Pentapetalae</taxon>
        <taxon>asterids</taxon>
        <taxon>Ericales</taxon>
        <taxon>Ericaceae</taxon>
        <taxon>Ericoideae</taxon>
        <taxon>Rhodoreae</taxon>
        <taxon>Rhododendron</taxon>
    </lineage>
</organism>
<name>A0AAV6JWL5_9ERIC</name>
<gene>
    <name evidence="2" type="ORF">RHGRI_017091</name>
</gene>
<feature type="compositionally biased region" description="Polar residues" evidence="1">
    <location>
        <begin position="15"/>
        <end position="37"/>
    </location>
</feature>
<reference evidence="2 3" key="1">
    <citation type="submission" date="2020-08" db="EMBL/GenBank/DDBJ databases">
        <title>Plant Genome Project.</title>
        <authorList>
            <person name="Zhang R.-G."/>
        </authorList>
    </citation>
    <scope>NUCLEOTIDE SEQUENCE [LARGE SCALE GENOMIC DNA]</scope>
    <source>
        <strain evidence="2">WSP0</strain>
        <tissue evidence="2">Leaf</tissue>
    </source>
</reference>
<dbReference type="EMBL" id="JACTNZ010000006">
    <property type="protein sequence ID" value="KAG5544542.1"/>
    <property type="molecule type" value="Genomic_DNA"/>
</dbReference>
<dbReference type="AlphaFoldDB" id="A0AAV6JWL5"/>
<protein>
    <submittedName>
        <fullName evidence="2">Uncharacterized protein</fullName>
    </submittedName>
</protein>
<accession>A0AAV6JWL5</accession>
<comment type="caution">
    <text evidence="2">The sequence shown here is derived from an EMBL/GenBank/DDBJ whole genome shotgun (WGS) entry which is preliminary data.</text>
</comment>
<proteinExistence type="predicted"/>
<dbReference type="Proteomes" id="UP000823749">
    <property type="component" value="Chromosome 6"/>
</dbReference>
<evidence type="ECO:0000313" key="3">
    <source>
        <dbReference type="Proteomes" id="UP000823749"/>
    </source>
</evidence>
<keyword evidence="3" id="KW-1185">Reference proteome</keyword>
<feature type="region of interest" description="Disordered" evidence="1">
    <location>
        <begin position="8"/>
        <end position="37"/>
    </location>
</feature>
<evidence type="ECO:0000313" key="2">
    <source>
        <dbReference type="EMBL" id="KAG5544542.1"/>
    </source>
</evidence>
<evidence type="ECO:0000256" key="1">
    <source>
        <dbReference type="SAM" id="MobiDB-lite"/>
    </source>
</evidence>